<sequence>MQLTKQVSLLGAVISFYRKVKRRNSLEHSYTHILSSEDNLLPQHLDMAENAVDDLYRGCSTQAFDMFINGGLLEEELNHSEEFSNAWKTKGTSLKPIPGTSKEHLVALRAYCNDEDFVTTFNQAVKTLGADAEKYKDQFHFKSFHFLLTDSMRQLKSKDCKTVYALAEDEIIAKNGSSVRFGRFLKASSNFSYVEKLTDLSGDFIFNITSCFFANMGPNICSDKDIVLLSPAEKFTVENDGKVLQKKEESEYHMITLKHANLDNFHNCYIFSRCTADSAACWLVLVLAALAAWA</sequence>
<dbReference type="PRINTS" id="PR00970">
    <property type="entry name" value="RIBTRNSFRASE"/>
</dbReference>
<evidence type="ECO:0000256" key="5">
    <source>
        <dbReference type="ARBA" id="ARBA00022857"/>
    </source>
</evidence>
<reference evidence="8 9" key="1">
    <citation type="journal article" date="2011" name="Genome Biol. Evol.">
        <title>Integration of the genetic map and genome assembly of fugu facilitates insights into distinct features of genome evolution in teleosts and mammals.</title>
        <authorList>
            <person name="Kai W."/>
            <person name="Kikuchi K."/>
            <person name="Tohari S."/>
            <person name="Chew A.K."/>
            <person name="Tay A."/>
            <person name="Fujiwara A."/>
            <person name="Hosoya S."/>
            <person name="Suetake H."/>
            <person name="Naruse K."/>
            <person name="Brenner S."/>
            <person name="Suzuki Y."/>
            <person name="Venkatesh B."/>
        </authorList>
    </citation>
    <scope>NUCLEOTIDE SEQUENCE [LARGE SCALE GENOMIC DNA]</scope>
</reference>
<dbReference type="Gene3D" id="3.90.176.10">
    <property type="entry name" value="Toxin ADP-ribosyltransferase, Chain A, domain 1"/>
    <property type="match status" value="1"/>
</dbReference>
<comment type="similarity">
    <text evidence="1 7">Belongs to the Arg-specific ADP-ribosyltransferase family.</text>
</comment>
<reference evidence="8" key="3">
    <citation type="submission" date="2025-09" db="UniProtKB">
        <authorList>
            <consortium name="Ensembl"/>
        </authorList>
    </citation>
    <scope>IDENTIFICATION</scope>
</reference>
<dbReference type="SUPFAM" id="SSF56399">
    <property type="entry name" value="ADP-ribosylation"/>
    <property type="match status" value="1"/>
</dbReference>
<evidence type="ECO:0000256" key="3">
    <source>
        <dbReference type="ARBA" id="ARBA00022679"/>
    </source>
</evidence>
<dbReference type="PANTHER" id="PTHR10339:SF27">
    <property type="entry name" value="NAD(P)(+)--ARGININE ADP-RIBOSYLTRANSFERASE"/>
    <property type="match status" value="1"/>
</dbReference>
<evidence type="ECO:0000313" key="9">
    <source>
        <dbReference type="Proteomes" id="UP000005226"/>
    </source>
</evidence>
<dbReference type="GO" id="GO:0003950">
    <property type="term" value="F:NAD+ poly-ADP-ribosyltransferase activity"/>
    <property type="evidence" value="ECO:0007669"/>
    <property type="project" value="TreeGrafter"/>
</dbReference>
<dbReference type="GO" id="GO:0016779">
    <property type="term" value="F:nucleotidyltransferase activity"/>
    <property type="evidence" value="ECO:0007669"/>
    <property type="project" value="UniProtKB-KW"/>
</dbReference>
<reference evidence="8" key="2">
    <citation type="submission" date="2025-08" db="UniProtKB">
        <authorList>
            <consortium name="Ensembl"/>
        </authorList>
    </citation>
    <scope>IDENTIFICATION</scope>
</reference>
<dbReference type="InParanoid" id="A0A3B5KMC2"/>
<dbReference type="Pfam" id="PF01129">
    <property type="entry name" value="ART"/>
    <property type="match status" value="1"/>
</dbReference>
<dbReference type="InterPro" id="IPR050999">
    <property type="entry name" value="ADP-ribosyltransferase_ARG"/>
</dbReference>
<keyword evidence="2 7" id="KW-0328">Glycosyltransferase</keyword>
<dbReference type="FunCoup" id="A0A3B5KMC2">
    <property type="interactions" value="65"/>
</dbReference>
<keyword evidence="7" id="KW-0520">NAD</keyword>
<keyword evidence="4" id="KW-0548">Nucleotidyltransferase</keyword>
<keyword evidence="5 7" id="KW-0521">NADP</keyword>
<keyword evidence="9" id="KW-1185">Reference proteome</keyword>
<evidence type="ECO:0000256" key="2">
    <source>
        <dbReference type="ARBA" id="ARBA00022676"/>
    </source>
</evidence>
<dbReference type="GeneTree" id="ENSGT01030000234601"/>
<dbReference type="PANTHER" id="PTHR10339">
    <property type="entry name" value="ADP-RIBOSYLTRANSFERASE"/>
    <property type="match status" value="1"/>
</dbReference>
<dbReference type="InterPro" id="IPR000768">
    <property type="entry name" value="ART"/>
</dbReference>
<comment type="catalytic activity">
    <reaction evidence="6 7">
        <text>L-arginyl-[protein] + NAD(+) = N(omega)-(ADP-D-ribosyl)-L-arginyl-[protein] + nicotinamide + H(+)</text>
        <dbReference type="Rhea" id="RHEA:19149"/>
        <dbReference type="Rhea" id="RHEA-COMP:10532"/>
        <dbReference type="Rhea" id="RHEA-COMP:15087"/>
        <dbReference type="ChEBI" id="CHEBI:15378"/>
        <dbReference type="ChEBI" id="CHEBI:17154"/>
        <dbReference type="ChEBI" id="CHEBI:29965"/>
        <dbReference type="ChEBI" id="CHEBI:57540"/>
        <dbReference type="ChEBI" id="CHEBI:142554"/>
        <dbReference type="EC" id="2.4.2.31"/>
    </reaction>
</comment>
<protein>
    <recommendedName>
        <fullName evidence="7">NAD(P)(+)--arginine ADP-ribosyltransferase</fullName>
        <ecNumber evidence="7">2.4.2.31</ecNumber>
    </recommendedName>
    <alternativeName>
        <fullName evidence="7">Mono(ADP-ribosyl)transferase</fullName>
    </alternativeName>
</protein>
<organism evidence="8 9">
    <name type="scientific">Takifugu rubripes</name>
    <name type="common">Japanese pufferfish</name>
    <name type="synonym">Fugu rubripes</name>
    <dbReference type="NCBI Taxonomy" id="31033"/>
    <lineage>
        <taxon>Eukaryota</taxon>
        <taxon>Metazoa</taxon>
        <taxon>Chordata</taxon>
        <taxon>Craniata</taxon>
        <taxon>Vertebrata</taxon>
        <taxon>Euteleostomi</taxon>
        <taxon>Actinopterygii</taxon>
        <taxon>Neopterygii</taxon>
        <taxon>Teleostei</taxon>
        <taxon>Neoteleostei</taxon>
        <taxon>Acanthomorphata</taxon>
        <taxon>Eupercaria</taxon>
        <taxon>Tetraodontiformes</taxon>
        <taxon>Tetradontoidea</taxon>
        <taxon>Tetraodontidae</taxon>
        <taxon>Takifugu</taxon>
    </lineage>
</organism>
<name>A0A3B5KMC2_TAKRU</name>
<proteinExistence type="inferred from homology"/>
<evidence type="ECO:0000256" key="6">
    <source>
        <dbReference type="ARBA" id="ARBA00047597"/>
    </source>
</evidence>
<evidence type="ECO:0000256" key="7">
    <source>
        <dbReference type="RuleBase" id="RU361228"/>
    </source>
</evidence>
<dbReference type="OMA" id="SPAEEFT"/>
<evidence type="ECO:0000256" key="4">
    <source>
        <dbReference type="ARBA" id="ARBA00022695"/>
    </source>
</evidence>
<keyword evidence="3 7" id="KW-0808">Transferase</keyword>
<evidence type="ECO:0000313" key="8">
    <source>
        <dbReference type="Ensembl" id="ENSTRUP00000056588.2"/>
    </source>
</evidence>
<dbReference type="EC" id="2.4.2.31" evidence="7"/>
<dbReference type="Proteomes" id="UP000005226">
    <property type="component" value="Chromosome 17"/>
</dbReference>
<evidence type="ECO:0000256" key="1">
    <source>
        <dbReference type="ARBA" id="ARBA00009558"/>
    </source>
</evidence>
<dbReference type="GO" id="GO:0106274">
    <property type="term" value="F:NAD+-protein-arginine ADP-ribosyltransferase activity"/>
    <property type="evidence" value="ECO:0007669"/>
    <property type="project" value="UniProtKB-EC"/>
</dbReference>
<dbReference type="Ensembl" id="ENSTRUT00000051231.2">
    <property type="protein sequence ID" value="ENSTRUP00000056588.2"/>
    <property type="gene ID" value="ENSTRUG00000023193.2"/>
</dbReference>
<dbReference type="PROSITE" id="PS51996">
    <property type="entry name" value="TR_MART"/>
    <property type="match status" value="1"/>
</dbReference>
<accession>A0A3B5KMC2</accession>
<dbReference type="AlphaFoldDB" id="A0A3B5KMC2"/>